<dbReference type="EMBL" id="CM042880">
    <property type="protein sequence ID" value="KAI4387820.1"/>
    <property type="molecule type" value="Genomic_DNA"/>
</dbReference>
<evidence type="ECO:0000313" key="2">
    <source>
        <dbReference type="Proteomes" id="UP001057402"/>
    </source>
</evidence>
<accession>A0ACB9S9F4</accession>
<sequence>MENDKSTSPFPPRSFILSSQSPPRAIKHSRTSPNPTEIPGNNIKHLKNKTPQFINPIPNTKTKQNIRSRSAPRLNQKPRSKQEKQQHPDQARNNNEEHRIWGGEEPHLPKSNLSPENPNPERIQRDPTENTGSGCKGSIAPF</sequence>
<dbReference type="Proteomes" id="UP001057402">
    <property type="component" value="Chromosome 1"/>
</dbReference>
<name>A0ACB9S9F4_9MYRT</name>
<proteinExistence type="predicted"/>
<comment type="caution">
    <text evidence="1">The sequence shown here is derived from an EMBL/GenBank/DDBJ whole genome shotgun (WGS) entry which is preliminary data.</text>
</comment>
<protein>
    <submittedName>
        <fullName evidence="1">Uncharacterized protein</fullName>
    </submittedName>
</protein>
<organism evidence="1 2">
    <name type="scientific">Melastoma candidum</name>
    <dbReference type="NCBI Taxonomy" id="119954"/>
    <lineage>
        <taxon>Eukaryota</taxon>
        <taxon>Viridiplantae</taxon>
        <taxon>Streptophyta</taxon>
        <taxon>Embryophyta</taxon>
        <taxon>Tracheophyta</taxon>
        <taxon>Spermatophyta</taxon>
        <taxon>Magnoliopsida</taxon>
        <taxon>eudicotyledons</taxon>
        <taxon>Gunneridae</taxon>
        <taxon>Pentapetalae</taxon>
        <taxon>rosids</taxon>
        <taxon>malvids</taxon>
        <taxon>Myrtales</taxon>
        <taxon>Melastomataceae</taxon>
        <taxon>Melastomatoideae</taxon>
        <taxon>Melastomateae</taxon>
        <taxon>Melastoma</taxon>
    </lineage>
</organism>
<reference evidence="2" key="1">
    <citation type="journal article" date="2023" name="Front. Plant Sci.">
        <title>Chromosomal-level genome assembly of Melastoma candidum provides insights into trichome evolution.</title>
        <authorList>
            <person name="Zhong Y."/>
            <person name="Wu W."/>
            <person name="Sun C."/>
            <person name="Zou P."/>
            <person name="Liu Y."/>
            <person name="Dai S."/>
            <person name="Zhou R."/>
        </authorList>
    </citation>
    <scope>NUCLEOTIDE SEQUENCE [LARGE SCALE GENOMIC DNA]</scope>
</reference>
<evidence type="ECO:0000313" key="1">
    <source>
        <dbReference type="EMBL" id="KAI4387820.1"/>
    </source>
</evidence>
<gene>
    <name evidence="1" type="ORF">MLD38_000219</name>
</gene>
<keyword evidence="2" id="KW-1185">Reference proteome</keyword>